<dbReference type="InterPro" id="IPR001040">
    <property type="entry name" value="TIF_eIF_4E"/>
</dbReference>
<dbReference type="VEuPathDB" id="TriTrypDB:BSAL_71185"/>
<dbReference type="GO" id="GO:0016281">
    <property type="term" value="C:eukaryotic translation initiation factor 4F complex"/>
    <property type="evidence" value="ECO:0007669"/>
    <property type="project" value="TreeGrafter"/>
</dbReference>
<evidence type="ECO:0000256" key="5">
    <source>
        <dbReference type="ARBA" id="ARBA00022917"/>
    </source>
</evidence>
<evidence type="ECO:0000256" key="2">
    <source>
        <dbReference type="ARBA" id="ARBA00022540"/>
    </source>
</evidence>
<dbReference type="Pfam" id="PF01652">
    <property type="entry name" value="IF4E"/>
    <property type="match status" value="1"/>
</dbReference>
<name>A0A0S4KG92_BODSA</name>
<dbReference type="AlphaFoldDB" id="A0A0S4KG92"/>
<evidence type="ECO:0000313" key="8">
    <source>
        <dbReference type="EMBL" id="CUI14148.1"/>
    </source>
</evidence>
<evidence type="ECO:0000256" key="7">
    <source>
        <dbReference type="SAM" id="MobiDB-lite"/>
    </source>
</evidence>
<evidence type="ECO:0000256" key="4">
    <source>
        <dbReference type="ARBA" id="ARBA00022884"/>
    </source>
</evidence>
<dbReference type="GO" id="GO:0000340">
    <property type="term" value="F:RNA 7-methylguanosine cap binding"/>
    <property type="evidence" value="ECO:0007669"/>
    <property type="project" value="TreeGrafter"/>
</dbReference>
<gene>
    <name evidence="8" type="ORF">BSAL_71185</name>
</gene>
<evidence type="ECO:0000256" key="3">
    <source>
        <dbReference type="ARBA" id="ARBA00022845"/>
    </source>
</evidence>
<evidence type="ECO:0000256" key="1">
    <source>
        <dbReference type="ARBA" id="ARBA00009860"/>
    </source>
</evidence>
<reference evidence="9" key="1">
    <citation type="submission" date="2015-09" db="EMBL/GenBank/DDBJ databases">
        <authorList>
            <consortium name="Pathogen Informatics"/>
        </authorList>
    </citation>
    <scope>NUCLEOTIDE SEQUENCE [LARGE SCALE GENOMIC DNA]</scope>
    <source>
        <strain evidence="9">Lake Konstanz</strain>
    </source>
</reference>
<dbReference type="GO" id="GO:0006417">
    <property type="term" value="P:regulation of translation"/>
    <property type="evidence" value="ECO:0007669"/>
    <property type="project" value="UniProtKB-KW"/>
</dbReference>
<organism evidence="8 9">
    <name type="scientific">Bodo saltans</name>
    <name type="common">Flagellated protozoan</name>
    <dbReference type="NCBI Taxonomy" id="75058"/>
    <lineage>
        <taxon>Eukaryota</taxon>
        <taxon>Discoba</taxon>
        <taxon>Euglenozoa</taxon>
        <taxon>Kinetoplastea</taxon>
        <taxon>Metakinetoplastina</taxon>
        <taxon>Eubodonida</taxon>
        <taxon>Bodonidae</taxon>
        <taxon>Bodo</taxon>
    </lineage>
</organism>
<dbReference type="OrthoDB" id="590761at2759"/>
<dbReference type="InterPro" id="IPR023398">
    <property type="entry name" value="TIF_eIF4e-like"/>
</dbReference>
<keyword evidence="9" id="KW-1185">Reference proteome</keyword>
<dbReference type="PANTHER" id="PTHR11960:SF8">
    <property type="entry name" value="EUKARYOTIC TRANSLATION INITIATION FACTOR 4E1-RELATED"/>
    <property type="match status" value="1"/>
</dbReference>
<dbReference type="SUPFAM" id="SSF55418">
    <property type="entry name" value="eIF4e-like"/>
    <property type="match status" value="1"/>
</dbReference>
<protein>
    <submittedName>
        <fullName evidence="8">Eukaryotic translation initiation factor 4E, putative</fullName>
    </submittedName>
</protein>
<evidence type="ECO:0000313" key="9">
    <source>
        <dbReference type="Proteomes" id="UP000051952"/>
    </source>
</evidence>
<evidence type="ECO:0000256" key="6">
    <source>
        <dbReference type="RuleBase" id="RU004374"/>
    </source>
</evidence>
<dbReference type="EMBL" id="CYKH01000544">
    <property type="protein sequence ID" value="CUI14148.1"/>
    <property type="molecule type" value="Genomic_DNA"/>
</dbReference>
<feature type="compositionally biased region" description="Polar residues" evidence="7">
    <location>
        <begin position="1"/>
        <end position="11"/>
    </location>
</feature>
<dbReference type="Gene3D" id="3.30.760.10">
    <property type="entry name" value="RNA Cap, Translation Initiation Factor Eif4e"/>
    <property type="match status" value="1"/>
</dbReference>
<dbReference type="GO" id="GO:0003743">
    <property type="term" value="F:translation initiation factor activity"/>
    <property type="evidence" value="ECO:0007669"/>
    <property type="project" value="UniProtKB-KW"/>
</dbReference>
<feature type="region of interest" description="Disordered" evidence="7">
    <location>
        <begin position="1"/>
        <end position="26"/>
    </location>
</feature>
<accession>A0A0S4KG92</accession>
<dbReference type="Proteomes" id="UP000051952">
    <property type="component" value="Unassembled WGS sequence"/>
</dbReference>
<keyword evidence="4 6" id="KW-0694">RNA-binding</keyword>
<sequence length="293" mass="32462">MAIAMKSSTTARRTEAQPHSLSVDEATPVKQQYSHIDMQTPMSLDANNVLRVGTTGLWGVWEMWCDFPSKPAMMGRHNSHHSSMTEKLAQYQPPTWLDTVKSIGVFDTAEGFWVIHDCTLEPSRLTNGSNYYLFRQNIAPMWEHEANRRGGKWVAQFSSDQGADVDQAWMNACVAIIGEQFPGFEEEICGICVAKRKSGFKILLWTRNAENEEAQIAIGKHLAQCLGSRQHGQLKYLRHCETLEACCSPSNVNRGGSPMMNSAATSSAANSPTNVIDSTATFAAKIPETLYVV</sequence>
<comment type="similarity">
    <text evidence="1 6">Belongs to the eukaryotic initiation factor 4E family.</text>
</comment>
<keyword evidence="2 6" id="KW-0396">Initiation factor</keyword>
<dbReference type="OMA" id="CPETEIC"/>
<keyword evidence="5 6" id="KW-0648">Protein biosynthesis</keyword>
<proteinExistence type="inferred from homology"/>
<dbReference type="PANTHER" id="PTHR11960">
    <property type="entry name" value="EUKARYOTIC TRANSLATION INITIATION FACTOR 4E RELATED"/>
    <property type="match status" value="1"/>
</dbReference>
<keyword evidence="3" id="KW-0810">Translation regulation</keyword>